<evidence type="ECO:0000313" key="5">
    <source>
        <dbReference type="RefSeq" id="XP_021564398.1"/>
    </source>
</evidence>
<feature type="compositionally biased region" description="Polar residues" evidence="1">
    <location>
        <begin position="156"/>
        <end position="177"/>
    </location>
</feature>
<dbReference type="GO" id="GO:0098640">
    <property type="term" value="F:integrin binding involved in cell-matrix adhesion"/>
    <property type="evidence" value="ECO:0007669"/>
    <property type="project" value="InterPro"/>
</dbReference>
<feature type="region of interest" description="Disordered" evidence="1">
    <location>
        <begin position="129"/>
        <end position="198"/>
    </location>
</feature>
<dbReference type="GO" id="GO:0034113">
    <property type="term" value="P:heterotypic cell-cell adhesion"/>
    <property type="evidence" value="ECO:0007669"/>
    <property type="project" value="TreeGrafter"/>
</dbReference>
<dbReference type="FunFam" id="2.60.40.10:FF:000933">
    <property type="entry name" value="Mucosal addressin cell adhesion molecule 1"/>
    <property type="match status" value="1"/>
</dbReference>
<dbReference type="OrthoDB" id="9907246at2759"/>
<evidence type="ECO:0000256" key="2">
    <source>
        <dbReference type="SAM" id="SignalP"/>
    </source>
</evidence>
<reference evidence="5" key="1">
    <citation type="submission" date="2025-08" db="UniProtKB">
        <authorList>
            <consortium name="RefSeq"/>
        </authorList>
    </citation>
    <scope>IDENTIFICATION</scope>
</reference>
<dbReference type="STRING" id="1868482.ENSTSYP00000025024"/>
<keyword evidence="4" id="KW-1185">Reference proteome</keyword>
<gene>
    <name evidence="5" type="primary">MADCAM1</name>
</gene>
<dbReference type="SUPFAM" id="SSF48726">
    <property type="entry name" value="Immunoglobulin"/>
    <property type="match status" value="1"/>
</dbReference>
<dbReference type="Proteomes" id="UP000189704">
    <property type="component" value="Unplaced"/>
</dbReference>
<dbReference type="Pfam" id="PF09085">
    <property type="entry name" value="Adhes-Ig_like"/>
    <property type="match status" value="1"/>
</dbReference>
<dbReference type="PANTHER" id="PTHR14162">
    <property type="entry name" value="MUCOSAL ADDRESSIN CELL ADHESION MOLECULE-1"/>
    <property type="match status" value="1"/>
</dbReference>
<protein>
    <submittedName>
        <fullName evidence="5">Mucosal addressin cell adhesion molecule 1</fullName>
    </submittedName>
</protein>
<dbReference type="PANTHER" id="PTHR14162:SF1">
    <property type="entry name" value="MUCOSAL ADDRESSIN CELL ADHESION MOLECULE 1"/>
    <property type="match status" value="1"/>
</dbReference>
<name>A0A3Q0DRE4_CARSF</name>
<accession>A0A3Q0DRE4</accession>
<dbReference type="KEGG" id="csyr:103251751"/>
<dbReference type="InterPro" id="IPR036179">
    <property type="entry name" value="Ig-like_dom_sf"/>
</dbReference>
<dbReference type="GO" id="GO:0050901">
    <property type="term" value="P:leukocyte tethering or rolling"/>
    <property type="evidence" value="ECO:0007669"/>
    <property type="project" value="TreeGrafter"/>
</dbReference>
<dbReference type="InterPro" id="IPR037413">
    <property type="entry name" value="MADCAM1"/>
</dbReference>
<feature type="domain" description="Adhesion molecule immunoglobulin-like" evidence="3">
    <location>
        <begin position="18"/>
        <end position="125"/>
    </location>
</feature>
<dbReference type="AlphaFoldDB" id="A0A3Q0DRE4"/>
<evidence type="ECO:0000313" key="4">
    <source>
        <dbReference type="Proteomes" id="UP000189704"/>
    </source>
</evidence>
<dbReference type="GeneID" id="103251751"/>
<evidence type="ECO:0000256" key="1">
    <source>
        <dbReference type="SAM" id="MobiDB-lite"/>
    </source>
</evidence>
<dbReference type="Gene3D" id="2.60.40.10">
    <property type="entry name" value="Immunoglobulins"/>
    <property type="match status" value="1"/>
</dbReference>
<sequence>MDPGLALLLVLALGLLAAFPDKLTVAPTALVPGQDREVACTAHEVWPPHLSFALLLGHQELKGAQALDPEVEEAASREDEDPLLRVTQRWRLPPLGTRAPPALYCQVTMRLPGLQRSYQRAIPVLHSPTSLEPLETASPDWTSQEPPKTASPEPPTTASQAPPDTTSPQTSPYQGPTWTPCPEIPQARPTGGGVILES</sequence>
<dbReference type="GO" id="GO:0016020">
    <property type="term" value="C:membrane"/>
    <property type="evidence" value="ECO:0007669"/>
    <property type="project" value="InterPro"/>
</dbReference>
<dbReference type="CTD" id="8174"/>
<dbReference type="GO" id="GO:2000403">
    <property type="term" value="P:positive regulation of lymphocyte migration"/>
    <property type="evidence" value="ECO:0007669"/>
    <property type="project" value="InterPro"/>
</dbReference>
<organism evidence="4 5">
    <name type="scientific">Carlito syrichta</name>
    <name type="common">Philippine tarsier</name>
    <name type="synonym">Tarsius syrichta</name>
    <dbReference type="NCBI Taxonomy" id="1868482"/>
    <lineage>
        <taxon>Eukaryota</taxon>
        <taxon>Metazoa</taxon>
        <taxon>Chordata</taxon>
        <taxon>Craniata</taxon>
        <taxon>Vertebrata</taxon>
        <taxon>Euteleostomi</taxon>
        <taxon>Mammalia</taxon>
        <taxon>Eutheria</taxon>
        <taxon>Euarchontoglires</taxon>
        <taxon>Primates</taxon>
        <taxon>Haplorrhini</taxon>
        <taxon>Tarsiiformes</taxon>
        <taxon>Tarsiidae</taxon>
        <taxon>Carlito</taxon>
    </lineage>
</organism>
<proteinExistence type="predicted"/>
<keyword evidence="2" id="KW-0732">Signal</keyword>
<dbReference type="InterPro" id="IPR013783">
    <property type="entry name" value="Ig-like_fold"/>
</dbReference>
<feature type="non-terminal residue" evidence="5">
    <location>
        <position position="198"/>
    </location>
</feature>
<dbReference type="InterPro" id="IPR015169">
    <property type="entry name" value="Adhes-Ig-like"/>
</dbReference>
<dbReference type="GO" id="GO:0007229">
    <property type="term" value="P:integrin-mediated signaling pathway"/>
    <property type="evidence" value="ECO:0007669"/>
    <property type="project" value="InterPro"/>
</dbReference>
<dbReference type="RefSeq" id="XP_021564398.1">
    <property type="nucleotide sequence ID" value="XM_021708723.1"/>
</dbReference>
<feature type="signal peptide" evidence="2">
    <location>
        <begin position="1"/>
        <end position="18"/>
    </location>
</feature>
<evidence type="ECO:0000259" key="3">
    <source>
        <dbReference type="Pfam" id="PF09085"/>
    </source>
</evidence>
<feature type="chain" id="PRO_5018173199" evidence="2">
    <location>
        <begin position="19"/>
        <end position="198"/>
    </location>
</feature>